<dbReference type="eggNOG" id="ENOG502SEU0">
    <property type="taxonomic scope" value="Eukaryota"/>
</dbReference>
<proteinExistence type="inferred from homology"/>
<dbReference type="OrthoDB" id="128308at2759"/>
<evidence type="ECO:0000256" key="3">
    <source>
        <dbReference type="ARBA" id="ARBA00004496"/>
    </source>
</evidence>
<dbReference type="OMA" id="LLIMEDC"/>
<evidence type="ECO:0000313" key="11">
    <source>
        <dbReference type="Proteomes" id="UP000011761"/>
    </source>
</evidence>
<sequence>MPQLPRRSAPLLRKVKGKSHASDDDHEVDATFGANQLPTPSSTNSARSATDSSRLKVVDDIDIYADPISSDDEHQTGFQNAPSLPSSTAPGAGSPTCKRIGPLVGPISERSDLRSQRLSTRSPPQSSGNKRSITAASEHPSSESDEMAVDWMMGSQSKKPKMSAYTANVHAQPRVKTVQYGGKAQKQRSRDAVQKKKAGFKHIPPVEETTNAAKPAFKRPTVTSDMFMFGADAAFKQPGQHDSVSGHHEDDSSSLSDYPDSPQLVNVEVRCAAPRSPECAICGDAVMPSLREDFEDQHGLRGVAFTYKWQQRFCRYHKLHHARDVWEQRGFPDIDWDGLPTRLKQRKHTTHIKRVISGEIESSFRREWEAKVKKGARSLQQAADDDDGARRASAGYYGPRGEKLMSDHILASFGDLLRNHAAKDKLIASAGVSGGVSGFVQSVLVPEIAVSLIREDLGAKKVRDGEQILLLSAELGEMLHPELDDLAVTRPNVSDDEAMR</sequence>
<dbReference type="Proteomes" id="UP000011761">
    <property type="component" value="Unassembled WGS sequence"/>
</dbReference>
<dbReference type="GeneID" id="19109337"/>
<dbReference type="GO" id="GO:0005737">
    <property type="term" value="C:cytoplasm"/>
    <property type="evidence" value="ECO:0007669"/>
    <property type="project" value="UniProtKB-SubCell"/>
</dbReference>
<evidence type="ECO:0000256" key="2">
    <source>
        <dbReference type="ARBA" id="ARBA00004123"/>
    </source>
</evidence>
<feature type="compositionally biased region" description="Polar residues" evidence="8">
    <location>
        <begin position="116"/>
        <end position="135"/>
    </location>
</feature>
<evidence type="ECO:0000313" key="10">
    <source>
        <dbReference type="EMBL" id="EMC95265.1"/>
    </source>
</evidence>
<dbReference type="HOGENOM" id="CLU_534206_0_0_1"/>
<dbReference type="AlphaFoldDB" id="M2N8V1"/>
<evidence type="ECO:0000256" key="8">
    <source>
        <dbReference type="SAM" id="MobiDB-lite"/>
    </source>
</evidence>
<name>M2N8V1_BAUPA</name>
<accession>M2N8V1</accession>
<feature type="compositionally biased region" description="Polar residues" evidence="8">
    <location>
        <begin position="33"/>
        <end position="52"/>
    </location>
</feature>
<feature type="compositionally biased region" description="Polar residues" evidence="8">
    <location>
        <begin position="76"/>
        <end position="89"/>
    </location>
</feature>
<dbReference type="PANTHER" id="PTHR41391:SF1">
    <property type="entry name" value="RESTRICTION OF TELOMERE CAPPING PROTEIN 4"/>
    <property type="match status" value="1"/>
</dbReference>
<evidence type="ECO:0000256" key="1">
    <source>
        <dbReference type="ARBA" id="ARBA00002738"/>
    </source>
</evidence>
<dbReference type="RefSeq" id="XP_007677805.1">
    <property type="nucleotide sequence ID" value="XM_007679615.1"/>
</dbReference>
<dbReference type="GO" id="GO:0005634">
    <property type="term" value="C:nucleus"/>
    <property type="evidence" value="ECO:0007669"/>
    <property type="project" value="UniProtKB-SubCell"/>
</dbReference>
<reference evidence="10 11" key="1">
    <citation type="journal article" date="2012" name="PLoS Pathog.">
        <title>Diverse lifestyles and strategies of plant pathogenesis encoded in the genomes of eighteen Dothideomycetes fungi.</title>
        <authorList>
            <person name="Ohm R.A."/>
            <person name="Feau N."/>
            <person name="Henrissat B."/>
            <person name="Schoch C.L."/>
            <person name="Horwitz B.A."/>
            <person name="Barry K.W."/>
            <person name="Condon B.J."/>
            <person name="Copeland A.C."/>
            <person name="Dhillon B."/>
            <person name="Glaser F."/>
            <person name="Hesse C.N."/>
            <person name="Kosti I."/>
            <person name="LaButti K."/>
            <person name="Lindquist E.A."/>
            <person name="Lucas S."/>
            <person name="Salamov A.A."/>
            <person name="Bradshaw R.E."/>
            <person name="Ciuffetti L."/>
            <person name="Hamelin R.C."/>
            <person name="Kema G.H.J."/>
            <person name="Lawrence C."/>
            <person name="Scott J.A."/>
            <person name="Spatafora J.W."/>
            <person name="Turgeon B.G."/>
            <person name="de Wit P.J.G.M."/>
            <person name="Zhong S."/>
            <person name="Goodwin S.B."/>
            <person name="Grigoriev I.V."/>
        </authorList>
    </citation>
    <scope>NUCLEOTIDE SEQUENCE [LARGE SCALE GENOMIC DNA]</scope>
    <source>
        <strain evidence="10 11">UAMH 10762</strain>
    </source>
</reference>
<dbReference type="EMBL" id="KB445557">
    <property type="protein sequence ID" value="EMC95265.1"/>
    <property type="molecule type" value="Genomic_DNA"/>
</dbReference>
<keyword evidence="6" id="KW-0963">Cytoplasm</keyword>
<comment type="similarity">
    <text evidence="4">Belongs to the RTC4 family.</text>
</comment>
<dbReference type="PANTHER" id="PTHR41391">
    <property type="entry name" value="RESTRICTION OF TELOMERE CAPPING PROTEIN 4"/>
    <property type="match status" value="1"/>
</dbReference>
<comment type="function">
    <text evidence="1">May be involved in a process influencing telomere capping.</text>
</comment>
<evidence type="ECO:0000256" key="4">
    <source>
        <dbReference type="ARBA" id="ARBA00009461"/>
    </source>
</evidence>
<keyword evidence="11" id="KW-1185">Reference proteome</keyword>
<organism evidence="10 11">
    <name type="scientific">Baudoinia panamericana (strain UAMH 10762)</name>
    <name type="common">Angels' share fungus</name>
    <name type="synonym">Baudoinia compniacensis (strain UAMH 10762)</name>
    <dbReference type="NCBI Taxonomy" id="717646"/>
    <lineage>
        <taxon>Eukaryota</taxon>
        <taxon>Fungi</taxon>
        <taxon>Dikarya</taxon>
        <taxon>Ascomycota</taxon>
        <taxon>Pezizomycotina</taxon>
        <taxon>Dothideomycetes</taxon>
        <taxon>Dothideomycetidae</taxon>
        <taxon>Mycosphaerellales</taxon>
        <taxon>Teratosphaeriaceae</taxon>
        <taxon>Baudoinia</taxon>
    </lineage>
</organism>
<dbReference type="KEGG" id="bcom:BAUCODRAFT_157740"/>
<evidence type="ECO:0000259" key="9">
    <source>
        <dbReference type="SMART" id="SM01312"/>
    </source>
</evidence>
<comment type="subcellular location">
    <subcellularLocation>
        <location evidence="3">Cytoplasm</location>
    </subcellularLocation>
    <subcellularLocation>
        <location evidence="2">Nucleus</location>
    </subcellularLocation>
</comment>
<feature type="domain" description="Restriction of telomere capping protein 4 C-terminal" evidence="9">
    <location>
        <begin position="355"/>
        <end position="482"/>
    </location>
</feature>
<evidence type="ECO:0000256" key="5">
    <source>
        <dbReference type="ARBA" id="ARBA00015162"/>
    </source>
</evidence>
<protein>
    <recommendedName>
        <fullName evidence="5">Restriction of telomere capping protein 4</fullName>
    </recommendedName>
</protein>
<keyword evidence="7" id="KW-0539">Nucleus</keyword>
<evidence type="ECO:0000256" key="7">
    <source>
        <dbReference type="ARBA" id="ARBA00023242"/>
    </source>
</evidence>
<dbReference type="SMART" id="SM01312">
    <property type="entry name" value="RTC4"/>
    <property type="match status" value="1"/>
</dbReference>
<dbReference type="InterPro" id="IPR028094">
    <property type="entry name" value="RTC4_C"/>
</dbReference>
<feature type="region of interest" description="Disordered" evidence="8">
    <location>
        <begin position="1"/>
        <end position="202"/>
    </location>
</feature>
<dbReference type="Pfam" id="PF14474">
    <property type="entry name" value="RTC4"/>
    <property type="match status" value="1"/>
</dbReference>
<dbReference type="InterPro" id="IPR039024">
    <property type="entry name" value="RTC4"/>
</dbReference>
<evidence type="ECO:0000256" key="6">
    <source>
        <dbReference type="ARBA" id="ARBA00022490"/>
    </source>
</evidence>
<gene>
    <name evidence="10" type="ORF">BAUCODRAFT_157740</name>
</gene>
<feature type="region of interest" description="Disordered" evidence="8">
    <location>
        <begin position="237"/>
        <end position="261"/>
    </location>
</feature>